<feature type="transmembrane region" description="Helical" evidence="10">
    <location>
        <begin position="219"/>
        <end position="244"/>
    </location>
</feature>
<dbReference type="SUPFAM" id="SSF81665">
    <property type="entry name" value="Calcium ATPase, transmembrane domain M"/>
    <property type="match status" value="1"/>
</dbReference>
<accession>A0A6A6W3C9</accession>
<proteinExistence type="inferred from homology"/>
<feature type="transmembrane region" description="Helical" evidence="10">
    <location>
        <begin position="351"/>
        <end position="369"/>
    </location>
</feature>
<feature type="transmembrane region" description="Helical" evidence="10">
    <location>
        <begin position="264"/>
        <end position="283"/>
    </location>
</feature>
<name>A0A6A6W3C9_9PEZI</name>
<dbReference type="Pfam" id="PF00702">
    <property type="entry name" value="Hydrolase"/>
    <property type="match status" value="1"/>
</dbReference>
<dbReference type="InterPro" id="IPR027256">
    <property type="entry name" value="P-typ_ATPase_IB"/>
</dbReference>
<dbReference type="FunFam" id="3.30.70.100:FF:000001">
    <property type="entry name" value="ATPase copper transporting beta"/>
    <property type="match status" value="1"/>
</dbReference>
<dbReference type="RefSeq" id="XP_033599090.1">
    <property type="nucleotide sequence ID" value="XM_033741988.1"/>
</dbReference>
<dbReference type="PROSITE" id="PS50846">
    <property type="entry name" value="HMA_2"/>
    <property type="match status" value="1"/>
</dbReference>
<sequence length="961" mass="103117">MKARDSDGDSAIASLEDISVASASGHEQFRAIVSISGMTCSSCVASITHAIQSQPWVVFVDVNLLTSSASVVYHGKSNGDLLVGLIDDAGFDATLDRIENLTSSHGTGLDHDRSSGGEQSTQRTVAIRIEGMYCKHCVSRAVSSIENRFAPGEVNILTPPTESSPIMVVQYVPKLPMRTIRSIISAISSVDPAFEVSVYHPPTVEDRAREMHSRERKRILFRLALCVVMAVPTFVVGILYMSLVSEHNTVRMWFMGRFSRHTGYVSRAQWILFMLATPIYFFAADVFHRKTFKEVKALWRPGSRVSIWHRLTRFGSMNMLLSLGTSIAYLASIAELALSASGTSDVPDKDYYYDTVVFLTMFILAGRYLEAYSKAKTGDAVNALSKLRPAEAILVDAEYGQDQVVRTDLLEIDDVVRIHHGSSPPFDGTIVEGSTKFDESSLTGESRLVEKNTGDPVYSGTINQGAPTTMQLTTVSGTSMLDQIIQVVREGQTRRAPVERIADKITSHFVSIVVLIAVVTWLIWLTLGLSGSLPDHYRDSSTGGWPLWSLRFAIAVFVVACPCGIGLAAPTALFVGGQLAARHGILVKGGGEAFQEASRIDCIVFDKTGTLTEGGSPSVTDHYISESENKDMVLNLVHALEEQSSHPIAKALASFCNSDAKLPTMPPFEVTEIPGKGLEAIFSLPEDTTSQPVAALIGNEALLASHSVPLTPILDLLSTWQSQGKSIALLALCHNPSTPYTLAAAFAISDPLRPSAAPTIAALKHRGIEVYMLSGDNPTTARAVGAQLAIHPNNIFAGVLPSEKADKIAYLQATLPSKRTGRRAHIAFVGDGINDAPALTRADVSIAIGSGSAVALASAGFVLLRSDLAAVLTLVRLSRVVLTRVKWNFAWALVYNCVMVPVAAGGLYAVRSAGGGAHVRLDPVWASLAMAASSLSVVGSSALLATRVWGIGWRGGGEVKR</sequence>
<dbReference type="PROSITE" id="PS01047">
    <property type="entry name" value="HMA_1"/>
    <property type="match status" value="1"/>
</dbReference>
<evidence type="ECO:0000256" key="10">
    <source>
        <dbReference type="RuleBase" id="RU362081"/>
    </source>
</evidence>
<dbReference type="InterPro" id="IPR008250">
    <property type="entry name" value="ATPase_P-typ_transduc_dom_A_sf"/>
</dbReference>
<dbReference type="InterPro" id="IPR036412">
    <property type="entry name" value="HAD-like_sf"/>
</dbReference>
<dbReference type="EMBL" id="ML996575">
    <property type="protein sequence ID" value="KAF2756639.1"/>
    <property type="molecule type" value="Genomic_DNA"/>
</dbReference>
<organism evidence="12 13">
    <name type="scientific">Pseudovirgaria hyperparasitica</name>
    <dbReference type="NCBI Taxonomy" id="470096"/>
    <lineage>
        <taxon>Eukaryota</taxon>
        <taxon>Fungi</taxon>
        <taxon>Dikarya</taxon>
        <taxon>Ascomycota</taxon>
        <taxon>Pezizomycotina</taxon>
        <taxon>Dothideomycetes</taxon>
        <taxon>Dothideomycetes incertae sedis</taxon>
        <taxon>Acrospermales</taxon>
        <taxon>Acrospermaceae</taxon>
        <taxon>Pseudovirgaria</taxon>
    </lineage>
</organism>
<dbReference type="InterPro" id="IPR023299">
    <property type="entry name" value="ATPase_P-typ_cyto_dom_N"/>
</dbReference>
<evidence type="ECO:0000256" key="4">
    <source>
        <dbReference type="ARBA" id="ARBA00022723"/>
    </source>
</evidence>
<dbReference type="Gene3D" id="3.30.70.100">
    <property type="match status" value="1"/>
</dbReference>
<feature type="transmembrane region" description="Helical" evidence="10">
    <location>
        <begin position="924"/>
        <end position="945"/>
    </location>
</feature>
<keyword evidence="5 10" id="KW-0547">Nucleotide-binding</keyword>
<dbReference type="GO" id="GO:0005524">
    <property type="term" value="F:ATP binding"/>
    <property type="evidence" value="ECO:0007669"/>
    <property type="project" value="UniProtKB-UniRule"/>
</dbReference>
<dbReference type="CDD" id="cd00371">
    <property type="entry name" value="HMA"/>
    <property type="match status" value="1"/>
</dbReference>
<keyword evidence="8 10" id="KW-1133">Transmembrane helix</keyword>
<dbReference type="PRINTS" id="PR00119">
    <property type="entry name" value="CATATPASE"/>
</dbReference>
<evidence type="ECO:0000256" key="2">
    <source>
        <dbReference type="ARBA" id="ARBA00006024"/>
    </source>
</evidence>
<dbReference type="InterPro" id="IPR036163">
    <property type="entry name" value="HMA_dom_sf"/>
</dbReference>
<evidence type="ECO:0000256" key="8">
    <source>
        <dbReference type="ARBA" id="ARBA00022989"/>
    </source>
</evidence>
<evidence type="ECO:0000256" key="7">
    <source>
        <dbReference type="ARBA" id="ARBA00022967"/>
    </source>
</evidence>
<feature type="transmembrane region" description="Helical" evidence="10">
    <location>
        <begin position="509"/>
        <end position="530"/>
    </location>
</feature>
<dbReference type="InterPro" id="IPR017969">
    <property type="entry name" value="Heavy-metal-associated_CS"/>
</dbReference>
<dbReference type="PANTHER" id="PTHR43520:SF32">
    <property type="entry name" value="COPPER RESISTANCE P-TYPE ATPASE (EUROFUNG)"/>
    <property type="match status" value="1"/>
</dbReference>
<dbReference type="Pfam" id="PF00122">
    <property type="entry name" value="E1-E2_ATPase"/>
    <property type="match status" value="1"/>
</dbReference>
<dbReference type="AlphaFoldDB" id="A0A6A6W3C9"/>
<dbReference type="SFLD" id="SFLDF00027">
    <property type="entry name" value="p-type_atpase"/>
    <property type="match status" value="1"/>
</dbReference>
<reference evidence="12" key="1">
    <citation type="journal article" date="2020" name="Stud. Mycol.">
        <title>101 Dothideomycetes genomes: a test case for predicting lifestyles and emergence of pathogens.</title>
        <authorList>
            <person name="Haridas S."/>
            <person name="Albert R."/>
            <person name="Binder M."/>
            <person name="Bloem J."/>
            <person name="Labutti K."/>
            <person name="Salamov A."/>
            <person name="Andreopoulos B."/>
            <person name="Baker S."/>
            <person name="Barry K."/>
            <person name="Bills G."/>
            <person name="Bluhm B."/>
            <person name="Cannon C."/>
            <person name="Castanera R."/>
            <person name="Culley D."/>
            <person name="Daum C."/>
            <person name="Ezra D."/>
            <person name="Gonzalez J."/>
            <person name="Henrissat B."/>
            <person name="Kuo A."/>
            <person name="Liang C."/>
            <person name="Lipzen A."/>
            <person name="Lutzoni F."/>
            <person name="Magnuson J."/>
            <person name="Mondo S."/>
            <person name="Nolan M."/>
            <person name="Ohm R."/>
            <person name="Pangilinan J."/>
            <person name="Park H.-J."/>
            <person name="Ramirez L."/>
            <person name="Alfaro M."/>
            <person name="Sun H."/>
            <person name="Tritt A."/>
            <person name="Yoshinaga Y."/>
            <person name="Zwiers L.-H."/>
            <person name="Turgeon B."/>
            <person name="Goodwin S."/>
            <person name="Spatafora J."/>
            <person name="Crous P."/>
            <person name="Grigoriev I."/>
        </authorList>
    </citation>
    <scope>NUCLEOTIDE SEQUENCE</scope>
    <source>
        <strain evidence="12">CBS 121739</strain>
    </source>
</reference>
<dbReference type="InterPro" id="IPR018303">
    <property type="entry name" value="ATPase_P-typ_P_site"/>
</dbReference>
<dbReference type="SUPFAM" id="SSF81660">
    <property type="entry name" value="Metal cation-transporting ATPase, ATP-binding domain N"/>
    <property type="match status" value="1"/>
</dbReference>
<dbReference type="InterPro" id="IPR023298">
    <property type="entry name" value="ATPase_P-typ_TM_dom_sf"/>
</dbReference>
<keyword evidence="13" id="KW-1185">Reference proteome</keyword>
<dbReference type="GO" id="GO:0005507">
    <property type="term" value="F:copper ion binding"/>
    <property type="evidence" value="ECO:0007669"/>
    <property type="project" value="TreeGrafter"/>
</dbReference>
<dbReference type="InterPro" id="IPR059000">
    <property type="entry name" value="ATPase_P-type_domA"/>
</dbReference>
<evidence type="ECO:0000259" key="11">
    <source>
        <dbReference type="PROSITE" id="PS50846"/>
    </source>
</evidence>
<dbReference type="InterPro" id="IPR001757">
    <property type="entry name" value="P_typ_ATPase"/>
</dbReference>
<dbReference type="SUPFAM" id="SSF55008">
    <property type="entry name" value="HMA, heavy metal-associated domain"/>
    <property type="match status" value="1"/>
</dbReference>
<dbReference type="PANTHER" id="PTHR43520">
    <property type="entry name" value="ATP7, ISOFORM B"/>
    <property type="match status" value="1"/>
</dbReference>
<evidence type="ECO:0000256" key="6">
    <source>
        <dbReference type="ARBA" id="ARBA00022840"/>
    </source>
</evidence>
<evidence type="ECO:0000256" key="3">
    <source>
        <dbReference type="ARBA" id="ARBA00022692"/>
    </source>
</evidence>
<dbReference type="Gene3D" id="3.40.50.1000">
    <property type="entry name" value="HAD superfamily/HAD-like"/>
    <property type="match status" value="1"/>
</dbReference>
<dbReference type="Proteomes" id="UP000799437">
    <property type="component" value="Unassembled WGS sequence"/>
</dbReference>
<dbReference type="OrthoDB" id="432719at2759"/>
<dbReference type="GeneID" id="54483042"/>
<dbReference type="GO" id="GO:0016887">
    <property type="term" value="F:ATP hydrolysis activity"/>
    <property type="evidence" value="ECO:0007669"/>
    <property type="project" value="InterPro"/>
</dbReference>
<dbReference type="InterPro" id="IPR044492">
    <property type="entry name" value="P_typ_ATPase_HD_dom"/>
</dbReference>
<evidence type="ECO:0000313" key="13">
    <source>
        <dbReference type="Proteomes" id="UP000799437"/>
    </source>
</evidence>
<feature type="transmembrane region" description="Helical" evidence="10">
    <location>
        <begin position="319"/>
        <end position="339"/>
    </location>
</feature>
<dbReference type="SUPFAM" id="SSF81653">
    <property type="entry name" value="Calcium ATPase, transduction domain A"/>
    <property type="match status" value="1"/>
</dbReference>
<dbReference type="NCBIfam" id="TIGR01494">
    <property type="entry name" value="ATPase_P-type"/>
    <property type="match status" value="1"/>
</dbReference>
<keyword evidence="6 10" id="KW-0067">ATP-binding</keyword>
<dbReference type="PROSITE" id="PS00154">
    <property type="entry name" value="ATPASE_E1_E2"/>
    <property type="match status" value="1"/>
</dbReference>
<feature type="transmembrane region" description="Helical" evidence="10">
    <location>
        <begin position="889"/>
        <end position="909"/>
    </location>
</feature>
<dbReference type="Pfam" id="PF00403">
    <property type="entry name" value="HMA"/>
    <property type="match status" value="1"/>
</dbReference>
<protein>
    <submittedName>
        <fullName evidence="12">Heavy metal translocatin</fullName>
    </submittedName>
</protein>
<dbReference type="SFLD" id="SFLDS00003">
    <property type="entry name" value="Haloacid_Dehalogenase"/>
    <property type="match status" value="1"/>
</dbReference>
<feature type="transmembrane region" description="Helical" evidence="10">
    <location>
        <begin position="550"/>
        <end position="575"/>
    </location>
</feature>
<dbReference type="CDD" id="cd02094">
    <property type="entry name" value="P-type_ATPase_Cu-like"/>
    <property type="match status" value="1"/>
</dbReference>
<evidence type="ECO:0000256" key="1">
    <source>
        <dbReference type="ARBA" id="ARBA00004141"/>
    </source>
</evidence>
<comment type="similarity">
    <text evidence="2 10">Belongs to the cation transport ATPase (P-type) (TC 3.A.3) family. Type IB subfamily.</text>
</comment>
<dbReference type="Gene3D" id="3.40.1110.10">
    <property type="entry name" value="Calcium-transporting ATPase, cytoplasmic domain N"/>
    <property type="match status" value="1"/>
</dbReference>
<keyword evidence="7" id="KW-1278">Translocase</keyword>
<evidence type="ECO:0000313" key="12">
    <source>
        <dbReference type="EMBL" id="KAF2756639.1"/>
    </source>
</evidence>
<comment type="subcellular location">
    <subcellularLocation>
        <location evidence="1">Membrane</location>
        <topology evidence="1">Multi-pass membrane protein</topology>
    </subcellularLocation>
</comment>
<keyword evidence="4 10" id="KW-0479">Metal-binding</keyword>
<keyword evidence="9 10" id="KW-0472">Membrane</keyword>
<dbReference type="GO" id="GO:0055070">
    <property type="term" value="P:copper ion homeostasis"/>
    <property type="evidence" value="ECO:0007669"/>
    <property type="project" value="TreeGrafter"/>
</dbReference>
<dbReference type="Gene3D" id="2.70.150.10">
    <property type="entry name" value="Calcium-transporting ATPase, cytoplasmic transduction domain A"/>
    <property type="match status" value="1"/>
</dbReference>
<dbReference type="GO" id="GO:0016020">
    <property type="term" value="C:membrane"/>
    <property type="evidence" value="ECO:0007669"/>
    <property type="project" value="UniProtKB-SubCell"/>
</dbReference>
<evidence type="ECO:0000256" key="5">
    <source>
        <dbReference type="ARBA" id="ARBA00022741"/>
    </source>
</evidence>
<feature type="domain" description="HMA" evidence="11">
    <location>
        <begin position="29"/>
        <end position="94"/>
    </location>
</feature>
<dbReference type="FunFam" id="2.70.150.10:FF:000068">
    <property type="entry name" value="Copper resistance-associated P-type ATPase"/>
    <property type="match status" value="1"/>
</dbReference>
<dbReference type="SFLD" id="SFLDG00002">
    <property type="entry name" value="C1.7:_P-type_atpase_like"/>
    <property type="match status" value="1"/>
</dbReference>
<dbReference type="InterPro" id="IPR006121">
    <property type="entry name" value="HMA_dom"/>
</dbReference>
<keyword evidence="3 10" id="KW-0812">Transmembrane</keyword>
<dbReference type="SUPFAM" id="SSF56784">
    <property type="entry name" value="HAD-like"/>
    <property type="match status" value="1"/>
</dbReference>
<dbReference type="GO" id="GO:0043682">
    <property type="term" value="F:P-type divalent copper transporter activity"/>
    <property type="evidence" value="ECO:0007669"/>
    <property type="project" value="TreeGrafter"/>
</dbReference>
<dbReference type="InterPro" id="IPR023214">
    <property type="entry name" value="HAD_sf"/>
</dbReference>
<gene>
    <name evidence="12" type="ORF">EJ05DRAFT_441419</name>
</gene>
<dbReference type="NCBIfam" id="TIGR01525">
    <property type="entry name" value="ATPase-IB_hvy"/>
    <property type="match status" value="1"/>
</dbReference>
<evidence type="ECO:0000256" key="9">
    <source>
        <dbReference type="ARBA" id="ARBA00023136"/>
    </source>
</evidence>